<keyword evidence="5" id="KW-1185">Reference proteome</keyword>
<dbReference type="Pfam" id="PF02179">
    <property type="entry name" value="BAG"/>
    <property type="match status" value="1"/>
</dbReference>
<organism evidence="5 6">
    <name type="scientific">Momordica charantia</name>
    <name type="common">Bitter gourd</name>
    <name type="synonym">Balsam pear</name>
    <dbReference type="NCBI Taxonomy" id="3673"/>
    <lineage>
        <taxon>Eukaryota</taxon>
        <taxon>Viridiplantae</taxon>
        <taxon>Streptophyta</taxon>
        <taxon>Embryophyta</taxon>
        <taxon>Tracheophyta</taxon>
        <taxon>Spermatophyta</taxon>
        <taxon>Magnoliopsida</taxon>
        <taxon>eudicotyledons</taxon>
        <taxon>Gunneridae</taxon>
        <taxon>Pentapetalae</taxon>
        <taxon>rosids</taxon>
        <taxon>fabids</taxon>
        <taxon>Cucurbitales</taxon>
        <taxon>Cucurbitaceae</taxon>
        <taxon>Momordiceae</taxon>
        <taxon>Momordica</taxon>
    </lineage>
</organism>
<evidence type="ECO:0000313" key="7">
    <source>
        <dbReference type="RefSeq" id="XP_022147199.1"/>
    </source>
</evidence>
<protein>
    <submittedName>
        <fullName evidence="6 7">BAG family molecular chaperone regulator 6 isoform X1</fullName>
    </submittedName>
</protein>
<feature type="compositionally biased region" description="Polar residues" evidence="3">
    <location>
        <begin position="433"/>
        <end position="445"/>
    </location>
</feature>
<dbReference type="InterPro" id="IPR036533">
    <property type="entry name" value="BAG_dom_sf"/>
</dbReference>
<dbReference type="SUPFAM" id="SSF63491">
    <property type="entry name" value="BAG domain"/>
    <property type="match status" value="1"/>
</dbReference>
<feature type="region of interest" description="Disordered" evidence="3">
    <location>
        <begin position="303"/>
        <end position="489"/>
    </location>
</feature>
<dbReference type="GO" id="GO:0006457">
    <property type="term" value="P:protein folding"/>
    <property type="evidence" value="ECO:0007669"/>
    <property type="project" value="TreeGrafter"/>
</dbReference>
<keyword evidence="1" id="KW-0143">Chaperone</keyword>
<evidence type="ECO:0000313" key="5">
    <source>
        <dbReference type="Proteomes" id="UP000504603"/>
    </source>
</evidence>
<feature type="domain" description="BAG" evidence="4">
    <location>
        <begin position="543"/>
        <end position="617"/>
    </location>
</feature>
<dbReference type="AlphaFoldDB" id="A0A6J1D0L8"/>
<dbReference type="PROSITE" id="PS51035">
    <property type="entry name" value="BAG"/>
    <property type="match status" value="1"/>
</dbReference>
<accession>A0A6J1D0L8</accession>
<evidence type="ECO:0000256" key="3">
    <source>
        <dbReference type="SAM" id="MobiDB-lite"/>
    </source>
</evidence>
<feature type="compositionally biased region" description="Basic and acidic residues" evidence="3">
    <location>
        <begin position="446"/>
        <end position="483"/>
    </location>
</feature>
<keyword evidence="2" id="KW-0175">Coiled coil</keyword>
<proteinExistence type="predicted"/>
<evidence type="ECO:0000256" key="2">
    <source>
        <dbReference type="SAM" id="Coils"/>
    </source>
</evidence>
<dbReference type="InterPro" id="IPR003103">
    <property type="entry name" value="BAG_domain"/>
</dbReference>
<feature type="region of interest" description="Disordered" evidence="3">
    <location>
        <begin position="887"/>
        <end position="940"/>
    </location>
</feature>
<dbReference type="Gene3D" id="1.20.58.120">
    <property type="entry name" value="BAG domain"/>
    <property type="match status" value="1"/>
</dbReference>
<feature type="compositionally biased region" description="Basic and acidic residues" evidence="3">
    <location>
        <begin position="193"/>
        <end position="215"/>
    </location>
</feature>
<dbReference type="GO" id="GO:0009506">
    <property type="term" value="C:plasmodesma"/>
    <property type="evidence" value="ECO:0007669"/>
    <property type="project" value="TreeGrafter"/>
</dbReference>
<feature type="region of interest" description="Disordered" evidence="3">
    <location>
        <begin position="957"/>
        <end position="985"/>
    </location>
</feature>
<feature type="region of interest" description="Disordered" evidence="3">
    <location>
        <begin position="1078"/>
        <end position="1098"/>
    </location>
</feature>
<feature type="compositionally biased region" description="Basic and acidic residues" evidence="3">
    <location>
        <begin position="307"/>
        <end position="327"/>
    </location>
</feature>
<gene>
    <name evidence="6 7" type="primary">LOC111016208</name>
</gene>
<feature type="compositionally biased region" description="Basic and acidic residues" evidence="3">
    <location>
        <begin position="410"/>
        <end position="428"/>
    </location>
</feature>
<evidence type="ECO:0000256" key="1">
    <source>
        <dbReference type="ARBA" id="ARBA00023186"/>
    </source>
</evidence>
<evidence type="ECO:0000313" key="6">
    <source>
        <dbReference type="RefSeq" id="XP_022147198.1"/>
    </source>
</evidence>
<dbReference type="SMART" id="SM00264">
    <property type="entry name" value="BAG"/>
    <property type="match status" value="1"/>
</dbReference>
<dbReference type="PANTHER" id="PTHR33322">
    <property type="entry name" value="BAG DOMAIN CONTAINING PROTEIN, EXPRESSED"/>
    <property type="match status" value="1"/>
</dbReference>
<dbReference type="CDD" id="cd23767">
    <property type="entry name" value="IQCD"/>
    <property type="match status" value="1"/>
</dbReference>
<dbReference type="Proteomes" id="UP000504603">
    <property type="component" value="Unplaced"/>
</dbReference>
<name>A0A6J1D0L8_MOMCH</name>
<dbReference type="PROSITE" id="PS50096">
    <property type="entry name" value="IQ"/>
    <property type="match status" value="1"/>
</dbReference>
<feature type="coiled-coil region" evidence="2">
    <location>
        <begin position="537"/>
        <end position="564"/>
    </location>
</feature>
<dbReference type="OrthoDB" id="787121at2759"/>
<feature type="region of interest" description="Disordered" evidence="3">
    <location>
        <begin position="191"/>
        <end position="221"/>
    </location>
</feature>
<dbReference type="PANTHER" id="PTHR33322:SF16">
    <property type="entry name" value="BAG FAMILY MOLECULAR CHAPERONE REGULATOR 6"/>
    <property type="match status" value="1"/>
</dbReference>
<feature type="compositionally biased region" description="Low complexity" evidence="3">
    <location>
        <begin position="377"/>
        <end position="386"/>
    </location>
</feature>
<reference evidence="6 7" key="1">
    <citation type="submission" date="2025-04" db="UniProtKB">
        <authorList>
            <consortium name="RefSeq"/>
        </authorList>
    </citation>
    <scope>IDENTIFICATION</scope>
    <source>
        <strain evidence="6 7">OHB3-1</strain>
    </source>
</reference>
<sequence length="1098" mass="123698">MIPAYRYMDSHPFQKNQMPSNPYQYSNMEHIPSYMMMDPTRSYVPPTDSGRNTWYSGYPMPVYSCCNGGNFFPGCYGFRPPHHPVAPHQHMQCYGGYPSCPEPYYVPYVPPPHYNVEQPRFEFDKNMMMRNHHCCGCPNSLCGQNQNQNQNQNEGKCVRIEEEKPDFQRKGTLVPVQLGDNQCPILWIPPDYMGREKEREPSETETAKQEKERHGSNSTEKGLKFWSGWPLSGLSHLGSWLPDGEGMGVQNVQNEQQEDGKNELPFPVIWMPARKSFQNMDAPMKPTAEPSTIEGPEVLKTINQRNIPEKDMDHKTEDTKEIRERRCIPIPVATMKDNEEKESSRNNVKRQSSSSPKKSRLPPVCLRVDPLPKKKNSNGGSKSPSSLTPIAAKDNSESDSKIDNATAGHGSEKIIKTVEVRTHESHDQENEEIITSTGEQLSSPRQSEEKFLDKICKDGTEECTGKEDGREESTDKEDGRISHTDTSTKVVDEGLEVSSEDLAPDEGKKEQPNMTDIEAALLIQSAYRGYEVRKWELVKKMKQLVEIRQQIIEVQNRVKALELAPQDEKERMFTGEMIMRLLLKLDTIQGVHPIVREFRKSLAKELVSLQEKLDCTTMTTKPTEAVQEVTTEKPAKQFDIETHDDRKEEEQDEADEVAIGEIFSEGANDSNSVLGESKEVQPLCGIDHMAGFESKEAQPLCGIDHMADFECAKSPVEAPDDRKEDEQDEVDVVAIGELFSEGVDESNNLLGESDEAQPLHKIHNMDCFEGALSFPADVNDENSKACEAEQVVELREPGVKNEDTSELSSQNCSKQLECEKVASSLFEDKKPEEAESTAEMEQNVEMVTDEILQIDMEGQTDDCQATISVPDENGQTEDHLAAGLEVPMREDDDPSNFEAAKLEHIETREVSDAEQNGEDSSHESKCENGNGAFDESQSNCTGDVNMKIELATADTEEKMVGEVQHQAKQPSEKSAETESETAYEEEKMVGEVQLQAKQPSEESAELQKELLNSYIHNEVISEKMAEEMDKRLVEENEKMKEMVEKLLEAGKEQIAIISKLSGRVKELEKRLAKKRKLRGGCGKSVSRQHPMLNGRIKT</sequence>
<feature type="compositionally biased region" description="Basic and acidic residues" evidence="3">
    <location>
        <begin position="900"/>
        <end position="911"/>
    </location>
</feature>
<feature type="coiled-coil region" evidence="2">
    <location>
        <begin position="1025"/>
        <end position="1077"/>
    </location>
</feature>
<dbReference type="GO" id="GO:0051087">
    <property type="term" value="F:protein-folding chaperone binding"/>
    <property type="evidence" value="ECO:0007669"/>
    <property type="project" value="InterPro"/>
</dbReference>
<evidence type="ECO:0000259" key="4">
    <source>
        <dbReference type="PROSITE" id="PS51035"/>
    </source>
</evidence>
<dbReference type="InterPro" id="IPR040400">
    <property type="entry name" value="BAG5/6/7/8"/>
</dbReference>
<dbReference type="GeneID" id="111016208"/>
<dbReference type="RefSeq" id="XP_022147198.1">
    <property type="nucleotide sequence ID" value="XM_022291506.1"/>
</dbReference>
<dbReference type="RefSeq" id="XP_022147199.1">
    <property type="nucleotide sequence ID" value="XM_022291507.1"/>
</dbReference>
<dbReference type="KEGG" id="mcha:111016208"/>